<evidence type="ECO:0000256" key="8">
    <source>
        <dbReference type="HAMAP-Rule" id="MF_01895"/>
    </source>
</evidence>
<keyword evidence="3 8" id="KW-0963">Cytoplasm</keyword>
<evidence type="ECO:0000256" key="6">
    <source>
        <dbReference type="ARBA" id="ARBA00022839"/>
    </source>
</evidence>
<dbReference type="InterPro" id="IPR022966">
    <property type="entry name" value="RNase_II/R_CS"/>
</dbReference>
<organism evidence="11 12">
    <name type="scientific">Mesotoga prima</name>
    <dbReference type="NCBI Taxonomy" id="1184387"/>
    <lineage>
        <taxon>Bacteria</taxon>
        <taxon>Thermotogati</taxon>
        <taxon>Thermotogota</taxon>
        <taxon>Thermotogae</taxon>
        <taxon>Kosmotogales</taxon>
        <taxon>Kosmotogaceae</taxon>
        <taxon>Mesotoga</taxon>
    </lineage>
</organism>
<dbReference type="Pfam" id="PF00575">
    <property type="entry name" value="S1"/>
    <property type="match status" value="1"/>
</dbReference>
<dbReference type="GO" id="GO:0005829">
    <property type="term" value="C:cytosol"/>
    <property type="evidence" value="ECO:0007669"/>
    <property type="project" value="TreeGrafter"/>
</dbReference>
<dbReference type="SUPFAM" id="SSF50249">
    <property type="entry name" value="Nucleic acid-binding proteins"/>
    <property type="match status" value="4"/>
</dbReference>
<dbReference type="CDD" id="cd04471">
    <property type="entry name" value="S1_RNase_R"/>
    <property type="match status" value="1"/>
</dbReference>
<comment type="similarity">
    <text evidence="8">Belongs to the RNR ribonuclease family. RNase R subfamily.</text>
</comment>
<dbReference type="PROSITE" id="PS50126">
    <property type="entry name" value="S1"/>
    <property type="match status" value="1"/>
</dbReference>
<dbReference type="AlphaFoldDB" id="A0A101HQL7"/>
<reference evidence="12" key="1">
    <citation type="journal article" date="2015" name="MBio">
        <title>Genome-Resolved Metagenomic Analysis Reveals Roles for Candidate Phyla and Other Microbial Community Members in Biogeochemical Transformations in Oil Reservoirs.</title>
        <authorList>
            <person name="Hu P."/>
            <person name="Tom L."/>
            <person name="Singh A."/>
            <person name="Thomas B.C."/>
            <person name="Baker B.J."/>
            <person name="Piceno Y.M."/>
            <person name="Andersen G.L."/>
            <person name="Banfield J.F."/>
        </authorList>
    </citation>
    <scope>NUCLEOTIDE SEQUENCE [LARGE SCALE GENOMIC DNA]</scope>
</reference>
<proteinExistence type="inferred from homology"/>
<dbReference type="GO" id="GO:0006402">
    <property type="term" value="P:mRNA catabolic process"/>
    <property type="evidence" value="ECO:0007669"/>
    <property type="project" value="TreeGrafter"/>
</dbReference>
<dbReference type="PANTHER" id="PTHR23355">
    <property type="entry name" value="RIBONUCLEASE"/>
    <property type="match status" value="1"/>
</dbReference>
<evidence type="ECO:0000256" key="5">
    <source>
        <dbReference type="ARBA" id="ARBA00022801"/>
    </source>
</evidence>
<dbReference type="GO" id="GO:0008859">
    <property type="term" value="F:exoribonuclease II activity"/>
    <property type="evidence" value="ECO:0007669"/>
    <property type="project" value="UniProtKB-UniRule"/>
</dbReference>
<evidence type="ECO:0000256" key="7">
    <source>
        <dbReference type="ARBA" id="ARBA00022884"/>
    </source>
</evidence>
<dbReference type="Pfam" id="PF17876">
    <property type="entry name" value="CSD2"/>
    <property type="match status" value="1"/>
</dbReference>
<evidence type="ECO:0000256" key="2">
    <source>
        <dbReference type="ARBA" id="ARBA00004496"/>
    </source>
</evidence>
<dbReference type="InterPro" id="IPR001900">
    <property type="entry name" value="RNase_II/R"/>
</dbReference>
<dbReference type="Proteomes" id="UP000054092">
    <property type="component" value="Unassembled WGS sequence"/>
</dbReference>
<dbReference type="EMBL" id="LGGP01000093">
    <property type="protein sequence ID" value="KUK80968.1"/>
    <property type="molecule type" value="Genomic_DNA"/>
</dbReference>
<sequence>MKLSLKTLREHVTSPEYSPTTLRGLAAKLELSDNESRALLKKYLQQLVDSSVIVKDSKGRYISPGEKTVVGTVEFARRNMGAFITIEDGEDIFIPSEDTGFSIHGDTVFVEITGRFREIRKGRIVKVIKRNKEKVVGTFKTRGIMAFVVADDIRIKNDFYIPPEGFNGAKPDDKVLVRITKYPSPGRNPEGVVERVLGDALSPEVDLLTVIYKQGLPEPGYFPEEVKTQAAKMSRKISSREIKEREDLRSELVFTIDGDDAMDFDDAISLRRNSEGNYMLGIHIADVSYYVREGTQIDSEAYSRGTSVYLLDTVIPMLPVELSNDICSLRPEEDRLTLSLLIEIDQRGRVIASEIKNSVINSRRRLTYSEVNGFLNGEASAETMEKLRPVAESLRLSHELAQKIRDLRKKRGSVMDISSREVKIIFDEEGRVADILPQTRGISEWIIEEFMILANETVAEIFNSRGLPFVYRIHEEPDPESMMQLKNYLEALGMKVKIPRNVHPKALQQILEKTKDHPLHTSIERVLVRGMKRAVYSSRNIGHFGLASEAYTHFTSPIRRYPDLIVHRLLKKLVNNSGRDLIEESKDLEEVLPKIASWASKRERVANEAEWDLLDMKKVEYIANRIGDTFDGVITGVTKFGIFVELTEKMISGLIHISTLDDYYDFIENQNILVGRKSKRIFRIGDQLRVQVVRADKTTMEIDFSIAKEKESRNNKKKTVSSNKSRTKEHNGKKRKN</sequence>
<evidence type="ECO:0000259" key="10">
    <source>
        <dbReference type="PROSITE" id="PS50126"/>
    </source>
</evidence>
<comment type="catalytic activity">
    <reaction evidence="1 8">
        <text>Exonucleolytic cleavage in the 3'- to 5'-direction to yield nucleoside 5'-phosphates.</text>
        <dbReference type="EC" id="3.1.13.1"/>
    </reaction>
</comment>
<feature type="domain" description="S1 motif" evidence="10">
    <location>
        <begin position="627"/>
        <end position="707"/>
    </location>
</feature>
<dbReference type="HAMAP" id="MF_01895">
    <property type="entry name" value="RNase_R"/>
    <property type="match status" value="1"/>
</dbReference>
<keyword evidence="4 8" id="KW-0540">Nuclease</keyword>
<dbReference type="InterPro" id="IPR012340">
    <property type="entry name" value="NA-bd_OB-fold"/>
</dbReference>
<keyword evidence="5 8" id="KW-0378">Hydrolase</keyword>
<gene>
    <name evidence="8" type="primary">rnr</name>
    <name evidence="11" type="ORF">XD94_0671</name>
</gene>
<evidence type="ECO:0000313" key="11">
    <source>
        <dbReference type="EMBL" id="KUK80968.1"/>
    </source>
</evidence>
<name>A0A101HQL7_9BACT</name>
<dbReference type="Gene3D" id="2.40.50.140">
    <property type="entry name" value="Nucleic acid-binding proteins"/>
    <property type="match status" value="3"/>
</dbReference>
<comment type="caution">
    <text evidence="11">The sequence shown here is derived from an EMBL/GenBank/DDBJ whole genome shotgun (WGS) entry which is preliminary data.</text>
</comment>
<dbReference type="PROSITE" id="PS01175">
    <property type="entry name" value="RIBONUCLEASE_II"/>
    <property type="match status" value="1"/>
</dbReference>
<feature type="region of interest" description="Disordered" evidence="9">
    <location>
        <begin position="708"/>
        <end position="737"/>
    </location>
</feature>
<evidence type="ECO:0000313" key="12">
    <source>
        <dbReference type="Proteomes" id="UP000054092"/>
    </source>
</evidence>
<dbReference type="SMART" id="SM00955">
    <property type="entry name" value="RNB"/>
    <property type="match status" value="1"/>
</dbReference>
<dbReference type="Pfam" id="PF08206">
    <property type="entry name" value="OB_RNB"/>
    <property type="match status" value="1"/>
</dbReference>
<dbReference type="GO" id="GO:0003723">
    <property type="term" value="F:RNA binding"/>
    <property type="evidence" value="ECO:0007669"/>
    <property type="project" value="UniProtKB-UniRule"/>
</dbReference>
<keyword evidence="7 8" id="KW-0694">RNA-binding</keyword>
<dbReference type="InterPro" id="IPR013223">
    <property type="entry name" value="RNase_B_OB_dom"/>
</dbReference>
<evidence type="ECO:0000256" key="1">
    <source>
        <dbReference type="ARBA" id="ARBA00001849"/>
    </source>
</evidence>
<dbReference type="InterPro" id="IPR004476">
    <property type="entry name" value="RNase_II/RNase_R"/>
</dbReference>
<dbReference type="PANTHER" id="PTHR23355:SF9">
    <property type="entry name" value="DIS3-LIKE EXONUCLEASE 2"/>
    <property type="match status" value="1"/>
</dbReference>
<dbReference type="NCBIfam" id="TIGR02063">
    <property type="entry name" value="RNase_R"/>
    <property type="match status" value="1"/>
</dbReference>
<keyword evidence="6 8" id="KW-0269">Exonuclease</keyword>
<dbReference type="PATRIC" id="fig|1184387.3.peg.1052"/>
<evidence type="ECO:0000256" key="3">
    <source>
        <dbReference type="ARBA" id="ARBA00022490"/>
    </source>
</evidence>
<dbReference type="NCBIfam" id="TIGR00358">
    <property type="entry name" value="3_prime_RNase"/>
    <property type="match status" value="1"/>
</dbReference>
<evidence type="ECO:0000256" key="4">
    <source>
        <dbReference type="ARBA" id="ARBA00022722"/>
    </source>
</evidence>
<dbReference type="Pfam" id="PF00773">
    <property type="entry name" value="RNB"/>
    <property type="match status" value="1"/>
</dbReference>
<dbReference type="InterPro" id="IPR003029">
    <property type="entry name" value="S1_domain"/>
</dbReference>
<dbReference type="InterPro" id="IPR040476">
    <property type="entry name" value="CSD2"/>
</dbReference>
<comment type="function">
    <text evidence="8">3'-5' exoribonuclease that releases 5'-nucleoside monophosphates and is involved in maturation of structured RNAs.</text>
</comment>
<feature type="compositionally biased region" description="Basic residues" evidence="9">
    <location>
        <begin position="715"/>
        <end position="737"/>
    </location>
</feature>
<protein>
    <recommendedName>
        <fullName evidence="8">Ribonuclease R</fullName>
        <shortName evidence="8">RNase R</shortName>
        <ecNumber evidence="8">3.1.13.1</ecNumber>
    </recommendedName>
</protein>
<evidence type="ECO:0000256" key="9">
    <source>
        <dbReference type="SAM" id="MobiDB-lite"/>
    </source>
</evidence>
<dbReference type="InterPro" id="IPR011805">
    <property type="entry name" value="RNase_R"/>
</dbReference>
<dbReference type="InterPro" id="IPR050180">
    <property type="entry name" value="RNR_Ribonuclease"/>
</dbReference>
<comment type="subcellular location">
    <subcellularLocation>
        <location evidence="2 8">Cytoplasm</location>
    </subcellularLocation>
</comment>
<dbReference type="EC" id="3.1.13.1" evidence="8"/>
<accession>A0A101HQL7</accession>
<dbReference type="SMART" id="SM00316">
    <property type="entry name" value="S1"/>
    <property type="match status" value="1"/>
</dbReference>